<evidence type="ECO:0000256" key="1">
    <source>
        <dbReference type="SAM" id="Phobius"/>
    </source>
</evidence>
<feature type="transmembrane region" description="Helical" evidence="1">
    <location>
        <begin position="76"/>
        <end position="97"/>
    </location>
</feature>
<dbReference type="AlphaFoldDB" id="A0A7J8FYH2"/>
<organism evidence="2 3">
    <name type="scientific">Molossus molossus</name>
    <name type="common">Pallas' mastiff bat</name>
    <name type="synonym">Vespertilio molossus</name>
    <dbReference type="NCBI Taxonomy" id="27622"/>
    <lineage>
        <taxon>Eukaryota</taxon>
        <taxon>Metazoa</taxon>
        <taxon>Chordata</taxon>
        <taxon>Craniata</taxon>
        <taxon>Vertebrata</taxon>
        <taxon>Euteleostomi</taxon>
        <taxon>Mammalia</taxon>
        <taxon>Eutheria</taxon>
        <taxon>Laurasiatheria</taxon>
        <taxon>Chiroptera</taxon>
        <taxon>Yangochiroptera</taxon>
        <taxon>Molossidae</taxon>
        <taxon>Molossus</taxon>
    </lineage>
</organism>
<name>A0A7J8FYH2_MOLMO</name>
<protein>
    <submittedName>
        <fullName evidence="2">Uncharacterized protein</fullName>
    </submittedName>
</protein>
<keyword evidence="1" id="KW-0812">Transmembrane</keyword>
<accession>A0A7J8FYH2</accession>
<sequence length="266" mass="30268">MPEEVTYATLNFPNSSTSKKLQESCSLKRTDNHEVLELELEEAAENGPRRVESTVEVAESRAVRGPSVPMKVWGPVAFILLMLNLAVLTGLGTLILMNYHELFFRNRTAFDKQESMIEQLERNVALYIDMYKNVSSEHIVLKNMLVNTSKELNRFTSKYSEDLRQKKKDLELYLCACLKSCTWLGDSRMNFSCVICDNKKKGNKTQLFTACPPSPVSRMDLNCTLTEINKEADLRGLESNQELTSSCQHTSPLLLEHVARESRCQC</sequence>
<evidence type="ECO:0000313" key="2">
    <source>
        <dbReference type="EMBL" id="KAF6452854.1"/>
    </source>
</evidence>
<dbReference type="InParanoid" id="A0A7J8FYH2"/>
<gene>
    <name evidence="2" type="ORF">HJG59_008180</name>
</gene>
<comment type="caution">
    <text evidence="2">The sequence shown here is derived from an EMBL/GenBank/DDBJ whole genome shotgun (WGS) entry which is preliminary data.</text>
</comment>
<dbReference type="Proteomes" id="UP000550707">
    <property type="component" value="Unassembled WGS sequence"/>
</dbReference>
<proteinExistence type="predicted"/>
<evidence type="ECO:0000313" key="3">
    <source>
        <dbReference type="Proteomes" id="UP000550707"/>
    </source>
</evidence>
<reference evidence="2 3" key="1">
    <citation type="journal article" date="2020" name="Nature">
        <title>Six reference-quality genomes reveal evolution of bat adaptations.</title>
        <authorList>
            <person name="Jebb D."/>
            <person name="Huang Z."/>
            <person name="Pippel M."/>
            <person name="Hughes G.M."/>
            <person name="Lavrichenko K."/>
            <person name="Devanna P."/>
            <person name="Winkler S."/>
            <person name="Jermiin L.S."/>
            <person name="Skirmuntt E.C."/>
            <person name="Katzourakis A."/>
            <person name="Burkitt-Gray L."/>
            <person name="Ray D.A."/>
            <person name="Sullivan K.A.M."/>
            <person name="Roscito J.G."/>
            <person name="Kirilenko B.M."/>
            <person name="Davalos L.M."/>
            <person name="Corthals A.P."/>
            <person name="Power M.L."/>
            <person name="Jones G."/>
            <person name="Ransome R.D."/>
            <person name="Dechmann D.K.N."/>
            <person name="Locatelli A.G."/>
            <person name="Puechmaille S.J."/>
            <person name="Fedrigo O."/>
            <person name="Jarvis E.D."/>
            <person name="Hiller M."/>
            <person name="Vernes S.C."/>
            <person name="Myers E.W."/>
            <person name="Teeling E.C."/>
        </authorList>
    </citation>
    <scope>NUCLEOTIDE SEQUENCE [LARGE SCALE GENOMIC DNA]</scope>
    <source>
        <strain evidence="2">MMolMol1</strain>
        <tissue evidence="2">Muscle</tissue>
    </source>
</reference>
<keyword evidence="1" id="KW-1133">Transmembrane helix</keyword>
<keyword evidence="1" id="KW-0472">Membrane</keyword>
<keyword evidence="3" id="KW-1185">Reference proteome</keyword>
<dbReference type="EMBL" id="JACASF010000010">
    <property type="protein sequence ID" value="KAF6452854.1"/>
    <property type="molecule type" value="Genomic_DNA"/>
</dbReference>